<sequence length="105" mass="11315">FLFQLSSIDVDLATHSSGGGCLAFVIVPDEFTISRLGPWLGILNDACNHYKDFAFVFDSSHDPEHGDSNDNHVGINAGSAVSFKTTILPSSEARVSLHDDSVHRA</sequence>
<protein>
    <submittedName>
        <fullName evidence="4">Legume lectin domain containing protein</fullName>
    </submittedName>
</protein>
<dbReference type="SUPFAM" id="SSF49899">
    <property type="entry name" value="Concanavalin A-like lectins/glucanases"/>
    <property type="match status" value="1"/>
</dbReference>
<comment type="caution">
    <text evidence="4">The sequence shown here is derived from an EMBL/GenBank/DDBJ whole genome shotgun (WGS) entry which is preliminary data.</text>
</comment>
<keyword evidence="5" id="KW-1185">Reference proteome</keyword>
<evidence type="ECO:0000313" key="4">
    <source>
        <dbReference type="EMBL" id="PON57486.1"/>
    </source>
</evidence>
<gene>
    <name evidence="4" type="ORF">PanWU01x14_173920</name>
</gene>
<evidence type="ECO:0000259" key="3">
    <source>
        <dbReference type="Pfam" id="PF00139"/>
    </source>
</evidence>
<accession>A0A2P5C8T4</accession>
<dbReference type="Pfam" id="PF00139">
    <property type="entry name" value="Lectin_legB"/>
    <property type="match status" value="1"/>
</dbReference>
<organism evidence="4 5">
    <name type="scientific">Parasponia andersonii</name>
    <name type="common">Sponia andersonii</name>
    <dbReference type="NCBI Taxonomy" id="3476"/>
    <lineage>
        <taxon>Eukaryota</taxon>
        <taxon>Viridiplantae</taxon>
        <taxon>Streptophyta</taxon>
        <taxon>Embryophyta</taxon>
        <taxon>Tracheophyta</taxon>
        <taxon>Spermatophyta</taxon>
        <taxon>Magnoliopsida</taxon>
        <taxon>eudicotyledons</taxon>
        <taxon>Gunneridae</taxon>
        <taxon>Pentapetalae</taxon>
        <taxon>rosids</taxon>
        <taxon>fabids</taxon>
        <taxon>Rosales</taxon>
        <taxon>Cannabaceae</taxon>
        <taxon>Parasponia</taxon>
    </lineage>
</organism>
<evidence type="ECO:0000256" key="2">
    <source>
        <dbReference type="ARBA" id="ARBA00022734"/>
    </source>
</evidence>
<dbReference type="InterPro" id="IPR001220">
    <property type="entry name" value="Legume_lectin_dom"/>
</dbReference>
<dbReference type="AlphaFoldDB" id="A0A2P5C8T4"/>
<feature type="domain" description="Legume lectin" evidence="3">
    <location>
        <begin position="14"/>
        <end position="87"/>
    </location>
</feature>
<feature type="non-terminal residue" evidence="4">
    <location>
        <position position="1"/>
    </location>
</feature>
<dbReference type="Proteomes" id="UP000237105">
    <property type="component" value="Unassembled WGS sequence"/>
</dbReference>
<evidence type="ECO:0000256" key="1">
    <source>
        <dbReference type="ARBA" id="ARBA00007606"/>
    </source>
</evidence>
<comment type="similarity">
    <text evidence="1">Belongs to the leguminous lectin family.</text>
</comment>
<keyword evidence="2 4" id="KW-0430">Lectin</keyword>
<evidence type="ECO:0000313" key="5">
    <source>
        <dbReference type="Proteomes" id="UP000237105"/>
    </source>
</evidence>
<dbReference type="GO" id="GO:0030246">
    <property type="term" value="F:carbohydrate binding"/>
    <property type="evidence" value="ECO:0007669"/>
    <property type="project" value="UniProtKB-KW"/>
</dbReference>
<proteinExistence type="inferred from homology"/>
<dbReference type="OrthoDB" id="10525580at2759"/>
<dbReference type="Gene3D" id="2.60.120.200">
    <property type="match status" value="1"/>
</dbReference>
<name>A0A2P5C8T4_PARAD</name>
<reference evidence="5" key="1">
    <citation type="submission" date="2016-06" db="EMBL/GenBank/DDBJ databases">
        <title>Parallel loss of symbiosis genes in relatives of nitrogen-fixing non-legume Parasponia.</title>
        <authorList>
            <person name="Van Velzen R."/>
            <person name="Holmer R."/>
            <person name="Bu F."/>
            <person name="Rutten L."/>
            <person name="Van Zeijl A."/>
            <person name="Liu W."/>
            <person name="Santuari L."/>
            <person name="Cao Q."/>
            <person name="Sharma T."/>
            <person name="Shen D."/>
            <person name="Roswanjaya Y."/>
            <person name="Wardhani T."/>
            <person name="Kalhor M.S."/>
            <person name="Jansen J."/>
            <person name="Van den Hoogen J."/>
            <person name="Gungor B."/>
            <person name="Hartog M."/>
            <person name="Hontelez J."/>
            <person name="Verver J."/>
            <person name="Yang W.-C."/>
            <person name="Schijlen E."/>
            <person name="Repin R."/>
            <person name="Schilthuizen M."/>
            <person name="Schranz E."/>
            <person name="Heidstra R."/>
            <person name="Miyata K."/>
            <person name="Fedorova E."/>
            <person name="Kohlen W."/>
            <person name="Bisseling T."/>
            <person name="Smit S."/>
            <person name="Geurts R."/>
        </authorList>
    </citation>
    <scope>NUCLEOTIDE SEQUENCE [LARGE SCALE GENOMIC DNA]</scope>
    <source>
        <strain evidence="5">cv. WU1-14</strain>
    </source>
</reference>
<dbReference type="EMBL" id="JXTB01000159">
    <property type="protein sequence ID" value="PON57486.1"/>
    <property type="molecule type" value="Genomic_DNA"/>
</dbReference>
<dbReference type="InterPro" id="IPR013320">
    <property type="entry name" value="ConA-like_dom_sf"/>
</dbReference>